<organism evidence="2 3">
    <name type="scientific">Labrys neptuniae</name>
    <dbReference type="NCBI Taxonomy" id="376174"/>
    <lineage>
        <taxon>Bacteria</taxon>
        <taxon>Pseudomonadati</taxon>
        <taxon>Pseudomonadota</taxon>
        <taxon>Alphaproteobacteria</taxon>
        <taxon>Hyphomicrobiales</taxon>
        <taxon>Xanthobacteraceae</taxon>
        <taxon>Labrys</taxon>
    </lineage>
</organism>
<sequence length="290" mass="31523">MLEVLPFAGPLAGQLANRPQAGLSLYWLGQAGFLLDSGRRRLLIDPYLSDSLAQKYRDRGPSHERMMPAPIEIEDMPPLDFILCTHHHTDHLDAATLNPLARRFPRLRLVVPKASLKLAQERTGLDAERFIGMDAGETLMLDQDIEVRAVRAAHEALQRDEHGHHLFLGYGLALNGVCVFHSGDTISFAGQVDEVRALAPDLALLPVNGRSPELAAAGIAGNLTLDEAVELASSCGIDAMLAHHYGMFAFNTLVPERIDAKAAAMTGPTRLLRAGIGIEYRLTGPSETTD</sequence>
<dbReference type="Proteomes" id="UP001555786">
    <property type="component" value="Unassembled WGS sequence"/>
</dbReference>
<dbReference type="EMBL" id="JBFNQD010000006">
    <property type="protein sequence ID" value="MEW9307669.1"/>
    <property type="molecule type" value="Genomic_DNA"/>
</dbReference>
<proteinExistence type="predicted"/>
<name>A0ABV3PQW1_9HYPH</name>
<gene>
    <name evidence="2" type="ORF">ABXS05_19100</name>
</gene>
<evidence type="ECO:0000313" key="2">
    <source>
        <dbReference type="EMBL" id="MEW9307669.1"/>
    </source>
</evidence>
<dbReference type="Pfam" id="PF12706">
    <property type="entry name" value="Lactamase_B_2"/>
    <property type="match status" value="1"/>
</dbReference>
<protein>
    <submittedName>
        <fullName evidence="2">MBL fold metallo-hydrolase</fullName>
    </submittedName>
</protein>
<dbReference type="InterPro" id="IPR036866">
    <property type="entry name" value="RibonucZ/Hydroxyglut_hydro"/>
</dbReference>
<accession>A0ABV3PQW1</accession>
<dbReference type="PANTHER" id="PTHR43546">
    <property type="entry name" value="UPF0173 METAL-DEPENDENT HYDROLASE MJ1163-RELATED"/>
    <property type="match status" value="1"/>
</dbReference>
<dbReference type="Gene3D" id="3.60.15.10">
    <property type="entry name" value="Ribonuclease Z/Hydroxyacylglutathione hydrolase-like"/>
    <property type="match status" value="1"/>
</dbReference>
<dbReference type="SMART" id="SM00849">
    <property type="entry name" value="Lactamase_B"/>
    <property type="match status" value="1"/>
</dbReference>
<dbReference type="InterPro" id="IPR001279">
    <property type="entry name" value="Metallo-B-lactamas"/>
</dbReference>
<dbReference type="SUPFAM" id="SSF56281">
    <property type="entry name" value="Metallo-hydrolase/oxidoreductase"/>
    <property type="match status" value="1"/>
</dbReference>
<comment type="caution">
    <text evidence="2">The sequence shown here is derived from an EMBL/GenBank/DDBJ whole genome shotgun (WGS) entry which is preliminary data.</text>
</comment>
<dbReference type="RefSeq" id="WP_367625038.1">
    <property type="nucleotide sequence ID" value="NZ_JBFNQD010000006.1"/>
</dbReference>
<reference evidence="2 3" key="1">
    <citation type="submission" date="2024-07" db="EMBL/GenBank/DDBJ databases">
        <title>Description of Labrys sedimenti sp. nov., isolated from a diclofenac-degrading enrichment culture.</title>
        <authorList>
            <person name="Tancsics A."/>
            <person name="Csepanyi A."/>
        </authorList>
    </citation>
    <scope>NUCLEOTIDE SEQUENCE [LARGE SCALE GENOMIC DNA]</scope>
    <source>
        <strain evidence="2 3">LMG 23578</strain>
    </source>
</reference>
<keyword evidence="3" id="KW-1185">Reference proteome</keyword>
<evidence type="ECO:0000259" key="1">
    <source>
        <dbReference type="SMART" id="SM00849"/>
    </source>
</evidence>
<evidence type="ECO:0000313" key="3">
    <source>
        <dbReference type="Proteomes" id="UP001555786"/>
    </source>
</evidence>
<feature type="domain" description="Metallo-beta-lactamase" evidence="1">
    <location>
        <begin position="29"/>
        <end position="210"/>
    </location>
</feature>
<dbReference type="InterPro" id="IPR050114">
    <property type="entry name" value="UPF0173_UPF0282_UlaG_hydrolase"/>
</dbReference>